<evidence type="ECO:0000256" key="1">
    <source>
        <dbReference type="ARBA" id="ARBA00007374"/>
    </source>
</evidence>
<dbReference type="EMBL" id="JAKKPZ010000063">
    <property type="protein sequence ID" value="KAI1704779.1"/>
    <property type="molecule type" value="Genomic_DNA"/>
</dbReference>
<evidence type="ECO:0000256" key="4">
    <source>
        <dbReference type="RuleBase" id="RU363090"/>
    </source>
</evidence>
<comment type="similarity">
    <text evidence="1 4">Belongs to the inositol phosphokinase (IPK) family.</text>
</comment>
<feature type="signal peptide" evidence="5">
    <location>
        <begin position="1"/>
        <end position="19"/>
    </location>
</feature>
<sequence>MNYLYLIPLCFVLISVCHCGNDESDPSPPEPGPKKSRTNSILQLANSARVNSMDSLHRAGSGLVRKLTRKATDIVKIAVKAIKKIKFEDQVGGHPDDIFVIAEDIVDESGRVLIPAGALGKNANDYEKLAVPKVRADPHLVGLVPLYYEVVEVPDGVDEDGLPKTKTIFGMENLLRDYDHDSGVLIDIKFCWRSFLTNDPDDNDKDWMNKFIEFGLVESKHKGKCEKGCKDPHRPTKKVQAILDEMKKEGIDIPFPEKRTKIEGQKLKDQLNSQYHFGFRITATKLRKQKKSEQKKLQEQYNFLRKEEDVLAVLVKLLGECHITNPEKNPGNKTSRQLLVEKLEEALPRLMLSAFFAHNETPGSSGSIVCDKNHMDLRFIDWGKSVELDPKHVDHVGMWIPGQQPKGDRADGYFTGVQNLTKLLKDGWIKNPPKK</sequence>
<dbReference type="AlphaFoldDB" id="A0AAD4MV87"/>
<dbReference type="GO" id="GO:0005737">
    <property type="term" value="C:cytoplasm"/>
    <property type="evidence" value="ECO:0007669"/>
    <property type="project" value="TreeGrafter"/>
</dbReference>
<evidence type="ECO:0000313" key="6">
    <source>
        <dbReference type="EMBL" id="KAI1704779.1"/>
    </source>
</evidence>
<organism evidence="6 7">
    <name type="scientific">Ditylenchus destructor</name>
    <dbReference type="NCBI Taxonomy" id="166010"/>
    <lineage>
        <taxon>Eukaryota</taxon>
        <taxon>Metazoa</taxon>
        <taxon>Ecdysozoa</taxon>
        <taxon>Nematoda</taxon>
        <taxon>Chromadorea</taxon>
        <taxon>Rhabditida</taxon>
        <taxon>Tylenchina</taxon>
        <taxon>Tylenchomorpha</taxon>
        <taxon>Sphaerularioidea</taxon>
        <taxon>Anguinidae</taxon>
        <taxon>Anguininae</taxon>
        <taxon>Ditylenchus</taxon>
    </lineage>
</organism>
<dbReference type="GO" id="GO:0005634">
    <property type="term" value="C:nucleus"/>
    <property type="evidence" value="ECO:0007669"/>
    <property type="project" value="TreeGrafter"/>
</dbReference>
<dbReference type="SUPFAM" id="SSF56104">
    <property type="entry name" value="SAICAR synthase-like"/>
    <property type="match status" value="1"/>
</dbReference>
<evidence type="ECO:0000256" key="2">
    <source>
        <dbReference type="ARBA" id="ARBA00022679"/>
    </source>
</evidence>
<reference evidence="6" key="1">
    <citation type="submission" date="2022-01" db="EMBL/GenBank/DDBJ databases">
        <title>Genome Sequence Resource for Two Populations of Ditylenchus destructor, the Migratory Endoparasitic Phytonematode.</title>
        <authorList>
            <person name="Zhang H."/>
            <person name="Lin R."/>
            <person name="Xie B."/>
        </authorList>
    </citation>
    <scope>NUCLEOTIDE SEQUENCE</scope>
    <source>
        <strain evidence="6">BazhouSP</strain>
    </source>
</reference>
<keyword evidence="5" id="KW-0732">Signal</keyword>
<keyword evidence="3 4" id="KW-0418">Kinase</keyword>
<keyword evidence="2 4" id="KW-0808">Transferase</keyword>
<dbReference type="EC" id="2.7.-.-" evidence="4"/>
<evidence type="ECO:0000313" key="7">
    <source>
        <dbReference type="Proteomes" id="UP001201812"/>
    </source>
</evidence>
<accession>A0AAD4MV87</accession>
<gene>
    <name evidence="6" type="ORF">DdX_13999</name>
</gene>
<dbReference type="GO" id="GO:0000828">
    <property type="term" value="F:inositol hexakisphosphate kinase activity"/>
    <property type="evidence" value="ECO:0007669"/>
    <property type="project" value="TreeGrafter"/>
</dbReference>
<dbReference type="GO" id="GO:0032958">
    <property type="term" value="P:inositol phosphate biosynthetic process"/>
    <property type="evidence" value="ECO:0007669"/>
    <property type="project" value="InterPro"/>
</dbReference>
<dbReference type="PANTHER" id="PTHR12400">
    <property type="entry name" value="INOSITOL POLYPHOSPHATE KINASE"/>
    <property type="match status" value="1"/>
</dbReference>
<dbReference type="InterPro" id="IPR038286">
    <property type="entry name" value="IPK_sf"/>
</dbReference>
<dbReference type="PANTHER" id="PTHR12400:SF21">
    <property type="entry name" value="KINASE"/>
    <property type="match status" value="1"/>
</dbReference>
<keyword evidence="7" id="KW-1185">Reference proteome</keyword>
<evidence type="ECO:0000256" key="5">
    <source>
        <dbReference type="SAM" id="SignalP"/>
    </source>
</evidence>
<feature type="chain" id="PRO_5042267952" description="Kinase" evidence="5">
    <location>
        <begin position="20"/>
        <end position="435"/>
    </location>
</feature>
<dbReference type="Gene3D" id="3.30.470.160">
    <property type="entry name" value="Inositol polyphosphate kinase"/>
    <property type="match status" value="1"/>
</dbReference>
<dbReference type="Pfam" id="PF03770">
    <property type="entry name" value="IPK"/>
    <property type="match status" value="1"/>
</dbReference>
<dbReference type="GO" id="GO:0046854">
    <property type="term" value="P:phosphatidylinositol phosphate biosynthetic process"/>
    <property type="evidence" value="ECO:0007669"/>
    <property type="project" value="TreeGrafter"/>
</dbReference>
<proteinExistence type="inferred from homology"/>
<name>A0AAD4MV87_9BILA</name>
<protein>
    <recommendedName>
        <fullName evidence="4">Kinase</fullName>
        <ecNumber evidence="4">2.7.-.-</ecNumber>
    </recommendedName>
</protein>
<dbReference type="InterPro" id="IPR005522">
    <property type="entry name" value="IPK"/>
</dbReference>
<evidence type="ECO:0000256" key="3">
    <source>
        <dbReference type="ARBA" id="ARBA00022777"/>
    </source>
</evidence>
<comment type="caution">
    <text evidence="6">The sequence shown here is derived from an EMBL/GenBank/DDBJ whole genome shotgun (WGS) entry which is preliminary data.</text>
</comment>
<dbReference type="Proteomes" id="UP001201812">
    <property type="component" value="Unassembled WGS sequence"/>
</dbReference>